<dbReference type="PROSITE" id="PS51462">
    <property type="entry name" value="NUDIX"/>
    <property type="match status" value="1"/>
</dbReference>
<gene>
    <name evidence="5" type="ORF">AB6A68_07025</name>
</gene>
<evidence type="ECO:0000256" key="2">
    <source>
        <dbReference type="ARBA" id="ARBA00022801"/>
    </source>
</evidence>
<comment type="caution">
    <text evidence="5">The sequence shown here is derived from an EMBL/GenBank/DDBJ whole genome shotgun (WGS) entry which is preliminary data.</text>
</comment>
<accession>A0ABV3Y204</accession>
<dbReference type="Gene3D" id="6.10.250.1120">
    <property type="match status" value="1"/>
</dbReference>
<dbReference type="Pfam" id="PF12535">
    <property type="entry name" value="Nudix_N"/>
    <property type="match status" value="1"/>
</dbReference>
<proteinExistence type="predicted"/>
<dbReference type="InterPro" id="IPR059176">
    <property type="entry name" value="UDP-X_N"/>
</dbReference>
<keyword evidence="6" id="KW-1185">Reference proteome</keyword>
<dbReference type="Pfam" id="PF00293">
    <property type="entry name" value="NUDIX"/>
    <property type="match status" value="1"/>
</dbReference>
<organism evidence="5 6">
    <name type="scientific">Ferrimicrobium acidiphilum</name>
    <dbReference type="NCBI Taxonomy" id="121039"/>
    <lineage>
        <taxon>Bacteria</taxon>
        <taxon>Bacillati</taxon>
        <taxon>Actinomycetota</taxon>
        <taxon>Acidimicrobiia</taxon>
        <taxon>Acidimicrobiales</taxon>
        <taxon>Acidimicrobiaceae</taxon>
        <taxon>Ferrimicrobium</taxon>
    </lineage>
</organism>
<evidence type="ECO:0000313" key="5">
    <source>
        <dbReference type="EMBL" id="MEX6429591.1"/>
    </source>
</evidence>
<reference evidence="5 6" key="1">
    <citation type="submission" date="2024-07" db="EMBL/GenBank/DDBJ databases">
        <title>Draft Genome Sequence of Ferrimicrobium acidiphilum Strain YE2023, Isolated from a Pulp of Bioleach Reactor.</title>
        <authorList>
            <person name="Elkina Y.A."/>
            <person name="Bulaeva A.G."/>
            <person name="Beletsky A.V."/>
            <person name="Mardanov A.V."/>
        </authorList>
    </citation>
    <scope>NUCLEOTIDE SEQUENCE [LARGE SCALE GENOMIC DNA]</scope>
    <source>
        <strain evidence="5 6">YE2023</strain>
    </source>
</reference>
<dbReference type="InterPro" id="IPR015797">
    <property type="entry name" value="NUDIX_hydrolase-like_dom_sf"/>
</dbReference>
<feature type="domain" description="Nudix hydrolase" evidence="4">
    <location>
        <begin position="95"/>
        <end position="222"/>
    </location>
</feature>
<dbReference type="Proteomes" id="UP001560267">
    <property type="component" value="Unassembled WGS sequence"/>
</dbReference>
<evidence type="ECO:0000256" key="1">
    <source>
        <dbReference type="ARBA" id="ARBA00001946"/>
    </source>
</evidence>
<dbReference type="EMBL" id="JBFSHR010000020">
    <property type="protein sequence ID" value="MEX6429591.1"/>
    <property type="molecule type" value="Genomic_DNA"/>
</dbReference>
<evidence type="ECO:0000259" key="4">
    <source>
        <dbReference type="PROSITE" id="PS51462"/>
    </source>
</evidence>
<feature type="region of interest" description="Disordered" evidence="3">
    <location>
        <begin position="1"/>
        <end position="23"/>
    </location>
</feature>
<name>A0ABV3Y204_9ACTN</name>
<dbReference type="SUPFAM" id="SSF55811">
    <property type="entry name" value="Nudix"/>
    <property type="match status" value="1"/>
</dbReference>
<comment type="cofactor">
    <cofactor evidence="1">
        <name>Mg(2+)</name>
        <dbReference type="ChEBI" id="CHEBI:18420"/>
    </cofactor>
</comment>
<dbReference type="PANTHER" id="PTHR43046:SF16">
    <property type="entry name" value="ADP-RIBOSE PYROPHOSPHATASE YJHB-RELATED"/>
    <property type="match status" value="1"/>
</dbReference>
<keyword evidence="2 5" id="KW-0378">Hydrolase</keyword>
<dbReference type="InterPro" id="IPR000086">
    <property type="entry name" value="NUDIX_hydrolase_dom"/>
</dbReference>
<dbReference type="PANTHER" id="PTHR43046">
    <property type="entry name" value="GDP-MANNOSE MANNOSYL HYDROLASE"/>
    <property type="match status" value="1"/>
</dbReference>
<sequence>MGDLEHESEPYAQEQGLSHPSHAPMPDSSIRDWILTLTAIAQTGLAFTDSLYERERYEEILKVVARMQAASLAEGFGVDESVFQDGPRGIPGYVTPKSAVGAIVLDSSRRILLVRRSDSGIWLYPTGWADVGYSPAEVVVKEVYEETGIVCTPTRLLAMLDGMRLGFTRVAMYSTIFLCRAQGGELRAHPLETAGVGWFELDELPGHLATLFESPWLAWIKNGTEPPETYFDPIRPDRV</sequence>
<dbReference type="GO" id="GO:0016787">
    <property type="term" value="F:hydrolase activity"/>
    <property type="evidence" value="ECO:0007669"/>
    <property type="project" value="UniProtKB-KW"/>
</dbReference>
<protein>
    <submittedName>
        <fullName evidence="5">NUDIX hydrolase N-terminal domain-containing protein</fullName>
    </submittedName>
</protein>
<dbReference type="Gene3D" id="3.90.79.10">
    <property type="entry name" value="Nucleoside Triphosphate Pyrophosphohydrolase"/>
    <property type="match status" value="1"/>
</dbReference>
<evidence type="ECO:0000313" key="6">
    <source>
        <dbReference type="Proteomes" id="UP001560267"/>
    </source>
</evidence>
<evidence type="ECO:0000256" key="3">
    <source>
        <dbReference type="SAM" id="MobiDB-lite"/>
    </source>
</evidence>